<proteinExistence type="predicted"/>
<evidence type="ECO:0000313" key="1">
    <source>
        <dbReference type="EMBL" id="GAA4383005.1"/>
    </source>
</evidence>
<dbReference type="RefSeq" id="WP_344989509.1">
    <property type="nucleotide sequence ID" value="NZ_BAABFR010000002.1"/>
</dbReference>
<dbReference type="SUPFAM" id="SSF52540">
    <property type="entry name" value="P-loop containing nucleoside triphosphate hydrolases"/>
    <property type="match status" value="1"/>
</dbReference>
<sequence>MLPSATDPVGRRVFLHVGLPKTGTTYLQDRLWRNRSAALRQGVLYPGDRSTDHFHAAVHLQPERYLDWVDPAFDGAWDRLVGAVRAWPGTSVISHELFASATAPQAAAALADLSFAQVHIVVTARDLGRQIPSAWQEDVKNQQTATFDEFLATTAESEGGPNTFWEFQDLPRVLDTWAGGLPADRVHVVTVPPAGGPRDELWRRFTATVGLDADALPATVPGSNAALSTAQIELLRRMNTRLQPERIEWARYEAAVKEFLIGSVLFDLPAPDRPALPPAHSPWVRERAHAAAAVIRERGYDVVGDLSELEPVPPRRPAAAPSDEELLELALDTLAETVRRMPLPQPTLADRARPTLRRVYKRMGPLRTIVDRFR</sequence>
<keyword evidence="2" id="KW-1185">Reference proteome</keyword>
<dbReference type="Gene3D" id="3.40.50.300">
    <property type="entry name" value="P-loop containing nucleotide triphosphate hydrolases"/>
    <property type="match status" value="1"/>
</dbReference>
<dbReference type="InterPro" id="IPR027417">
    <property type="entry name" value="P-loop_NTPase"/>
</dbReference>
<evidence type="ECO:0008006" key="3">
    <source>
        <dbReference type="Google" id="ProtNLM"/>
    </source>
</evidence>
<name>A0ABP8J1P5_9ACTN</name>
<accession>A0ABP8J1P5</accession>
<dbReference type="EMBL" id="BAABFR010000002">
    <property type="protein sequence ID" value="GAA4383005.1"/>
    <property type="molecule type" value="Genomic_DNA"/>
</dbReference>
<organism evidence="1 2">
    <name type="scientific">Tsukamurella soli</name>
    <dbReference type="NCBI Taxonomy" id="644556"/>
    <lineage>
        <taxon>Bacteria</taxon>
        <taxon>Bacillati</taxon>
        <taxon>Actinomycetota</taxon>
        <taxon>Actinomycetes</taxon>
        <taxon>Mycobacteriales</taxon>
        <taxon>Tsukamurellaceae</taxon>
        <taxon>Tsukamurella</taxon>
    </lineage>
</organism>
<reference evidence="2" key="1">
    <citation type="journal article" date="2019" name="Int. J. Syst. Evol. Microbiol.">
        <title>The Global Catalogue of Microorganisms (GCM) 10K type strain sequencing project: providing services to taxonomists for standard genome sequencing and annotation.</title>
        <authorList>
            <consortium name="The Broad Institute Genomics Platform"/>
            <consortium name="The Broad Institute Genome Sequencing Center for Infectious Disease"/>
            <person name="Wu L."/>
            <person name="Ma J."/>
        </authorList>
    </citation>
    <scope>NUCLEOTIDE SEQUENCE [LARGE SCALE GENOMIC DNA]</scope>
    <source>
        <strain evidence="2">JCM 17688</strain>
    </source>
</reference>
<gene>
    <name evidence="1" type="ORF">GCM10023147_01550</name>
</gene>
<comment type="caution">
    <text evidence="1">The sequence shown here is derived from an EMBL/GenBank/DDBJ whole genome shotgun (WGS) entry which is preliminary data.</text>
</comment>
<protein>
    <recommendedName>
        <fullName evidence="3">Sulfotransferase family protein</fullName>
    </recommendedName>
</protein>
<dbReference type="Proteomes" id="UP001500635">
    <property type="component" value="Unassembled WGS sequence"/>
</dbReference>
<evidence type="ECO:0000313" key="2">
    <source>
        <dbReference type="Proteomes" id="UP001500635"/>
    </source>
</evidence>